<evidence type="ECO:0000313" key="1">
    <source>
        <dbReference type="EMBL" id="RXJ54084.1"/>
    </source>
</evidence>
<dbReference type="Pfam" id="PF04392">
    <property type="entry name" value="ABC_sub_bind"/>
    <property type="match status" value="1"/>
</dbReference>
<comment type="caution">
    <text evidence="1">The sequence shown here is derived from an EMBL/GenBank/DDBJ whole genome shotgun (WGS) entry which is preliminary data.</text>
</comment>
<accession>A0A4Q0XMR5</accession>
<evidence type="ECO:0008006" key="3">
    <source>
        <dbReference type="Google" id="ProtNLM"/>
    </source>
</evidence>
<dbReference type="AlphaFoldDB" id="A0A4Q0XMR5"/>
<name>A0A4Q0XMR5_9BACT</name>
<dbReference type="PANTHER" id="PTHR35271">
    <property type="entry name" value="ABC TRANSPORTER, SUBSTRATE-BINDING LIPOPROTEIN-RELATED"/>
    <property type="match status" value="1"/>
</dbReference>
<dbReference type="OrthoDB" id="5644906at2"/>
<evidence type="ECO:0000313" key="2">
    <source>
        <dbReference type="Proteomes" id="UP000290657"/>
    </source>
</evidence>
<dbReference type="RefSeq" id="WP_128997088.1">
    <property type="nucleotide sequence ID" value="NZ_PDKN01000011.1"/>
</dbReference>
<keyword evidence="2" id="KW-1185">Reference proteome</keyword>
<feature type="non-terminal residue" evidence="1">
    <location>
        <position position="1"/>
    </location>
</feature>
<proteinExistence type="predicted"/>
<dbReference type="PANTHER" id="PTHR35271:SF1">
    <property type="entry name" value="ABC TRANSPORTER, SUBSTRATE-BINDING LIPOPROTEIN"/>
    <property type="match status" value="1"/>
</dbReference>
<reference evidence="1 2" key="1">
    <citation type="submission" date="2017-10" db="EMBL/GenBank/DDBJ databases">
        <title>Genomics of the genus Arcobacter.</title>
        <authorList>
            <person name="Perez-Cataluna A."/>
            <person name="Figueras M.J."/>
        </authorList>
    </citation>
    <scope>NUCLEOTIDE SEQUENCE [LARGE SCALE GENOMIC DNA]</scope>
    <source>
        <strain evidence="1 2">CECT 8987</strain>
    </source>
</reference>
<gene>
    <name evidence="1" type="ORF">CRV04_11930</name>
</gene>
<dbReference type="EMBL" id="PDKN01000011">
    <property type="protein sequence ID" value="RXJ54084.1"/>
    <property type="molecule type" value="Genomic_DNA"/>
</dbReference>
<dbReference type="Proteomes" id="UP000290657">
    <property type="component" value="Unassembled WGS sequence"/>
</dbReference>
<dbReference type="InterPro" id="IPR007487">
    <property type="entry name" value="ABC_transpt-TYRBP-like"/>
</dbReference>
<dbReference type="Gene3D" id="3.40.50.2300">
    <property type="match status" value="2"/>
</dbReference>
<organism evidence="1 2">
    <name type="scientific">Candidatus Marinarcus aquaticus</name>
    <dbReference type="NCBI Taxonomy" id="2044504"/>
    <lineage>
        <taxon>Bacteria</taxon>
        <taxon>Pseudomonadati</taxon>
        <taxon>Campylobacterota</taxon>
        <taxon>Epsilonproteobacteria</taxon>
        <taxon>Campylobacterales</taxon>
        <taxon>Arcobacteraceae</taxon>
        <taxon>Candidatus Marinarcus</taxon>
    </lineage>
</organism>
<protein>
    <recommendedName>
        <fullName evidence="3">ABC transporter substrate-binding protein</fullName>
    </recommendedName>
</protein>
<sequence length="314" mass="35982">FSLFLFFSFIKAENLIVKKRVFYINSYNSGLYWSDGIEKSIKKVFFNSKMPIKFKRAEMDSKRNNDEPYKIKIAQKIKNQIENFKPEVIITSDDNAFKYIILPYFKDSTIPVIFCGINGSSKKYGLPISNVTGMEEVQLVPQTVEILSKYAKGNRVGFLKDDSLTTRIELAYFQKQLNKKMEARLVTSVEEWKKGFIELQNNVDILIIGYGGSIKDWDKNKKEIKDFTLQNTIIPTGTGDGNLIEYALLSLPLKPEEQGEWAANTALRVLKGENIKNIPIVVNKKSNIFINTTLAKKFNIVFPFELIDNAVLIK</sequence>